<feature type="region of interest" description="Disordered" evidence="1">
    <location>
        <begin position="141"/>
        <end position="168"/>
    </location>
</feature>
<feature type="domain" description="Bacteriophage T5 Orf172 DNA-binding" evidence="2">
    <location>
        <begin position="490"/>
        <end position="589"/>
    </location>
</feature>
<dbReference type="EMBL" id="CAOQHR010000009">
    <property type="protein sequence ID" value="CAI6339186.1"/>
    <property type="molecule type" value="Genomic_DNA"/>
</dbReference>
<gene>
    <name evidence="3" type="ORF">PDIGIT_LOCUS12333</name>
</gene>
<dbReference type="OrthoDB" id="3511049at2759"/>
<accession>A0A9W4XVD4</accession>
<sequence>MNLDDLRNEAGLGHIHSLQLMTKQLNAQGHRIRQRFHCLGFAKQYRRRCPMSAEGFMMIRPSMIKKTWTALRKEEVSASGFTDIVRSMFCGYHDVSGSYTEKQREFFRELWRTTDIKERDAFLKAIEDGLRDIHEEIHRFGDMSPDDVEDTLGRSSDGHDEGTSPKLYDASKGEYRMIVYKKPQTSLDTIREMLKLDMISPEDPVRPWVYPGDDLSNGERFFTPSSLNLERKNQEPNNHSAYPIKTESPDPEASVGGFGTPSRWSSSDSREAKLTSSNPPSNIERDDQFKHAAFEYQEGEDTIFKVIERRAASRSSSPRSKDTTKDQTSQSKHGSYLFNPKTTSAAGSAPTEASTSTTNIPIRSISPSIPQSNFNYQSDEQSKERATPPSKNHRVSSPPSRFLSPSPYLPKSRSASPPSTPTPILAARSPETPKSTLERPVTPLYSPQTLNETAEKIREILCQPVNEDNKGFIYILKAPAFFSTFAPATLRNETWLKIGISRDVPKRIASLKAQCGLFDLTEIREEDNMRFTEPMAMEQLRRVERLCHAHLNNLRRKMDCTESSAACNAVHNEWFAVGEELAKQTVRLWVSFIEKRPYAHFGMLDRFWVERAMTTTYLRLNKRDAEDLGVTAWGKWLEEGTEAISESEDRF</sequence>
<dbReference type="PANTHER" id="PTHR28094">
    <property type="entry name" value="MEIOTICALLY UP-REGULATED GENE 113 PROTEIN"/>
    <property type="match status" value="1"/>
</dbReference>
<dbReference type="Proteomes" id="UP001152607">
    <property type="component" value="Unassembled WGS sequence"/>
</dbReference>
<dbReference type="SMART" id="SM00974">
    <property type="entry name" value="T5orf172"/>
    <property type="match status" value="1"/>
</dbReference>
<dbReference type="Pfam" id="PF10544">
    <property type="entry name" value="T5orf172"/>
    <property type="match status" value="1"/>
</dbReference>
<evidence type="ECO:0000259" key="2">
    <source>
        <dbReference type="SMART" id="SM00974"/>
    </source>
</evidence>
<feature type="compositionally biased region" description="Basic and acidic residues" evidence="1">
    <location>
        <begin position="156"/>
        <end position="168"/>
    </location>
</feature>
<organism evidence="3 4">
    <name type="scientific">Periconia digitata</name>
    <dbReference type="NCBI Taxonomy" id="1303443"/>
    <lineage>
        <taxon>Eukaryota</taxon>
        <taxon>Fungi</taxon>
        <taxon>Dikarya</taxon>
        <taxon>Ascomycota</taxon>
        <taxon>Pezizomycotina</taxon>
        <taxon>Dothideomycetes</taxon>
        <taxon>Pleosporomycetidae</taxon>
        <taxon>Pleosporales</taxon>
        <taxon>Massarineae</taxon>
        <taxon>Periconiaceae</taxon>
        <taxon>Periconia</taxon>
    </lineage>
</organism>
<dbReference type="PANTHER" id="PTHR28094:SF1">
    <property type="entry name" value="MEIOTICALLY UP-REGULATED GENE 113 PROTEIN"/>
    <property type="match status" value="1"/>
</dbReference>
<comment type="caution">
    <text evidence="3">The sequence shown here is derived from an EMBL/GenBank/DDBJ whole genome shotgun (WGS) entry which is preliminary data.</text>
</comment>
<feature type="region of interest" description="Disordered" evidence="1">
    <location>
        <begin position="310"/>
        <end position="442"/>
    </location>
</feature>
<feature type="region of interest" description="Disordered" evidence="1">
    <location>
        <begin position="227"/>
        <end position="286"/>
    </location>
</feature>
<proteinExistence type="predicted"/>
<dbReference type="InterPro" id="IPR053006">
    <property type="entry name" value="Meiosis_regulatory"/>
</dbReference>
<name>A0A9W4XVD4_9PLEO</name>
<evidence type="ECO:0000256" key="1">
    <source>
        <dbReference type="SAM" id="MobiDB-lite"/>
    </source>
</evidence>
<keyword evidence="4" id="KW-1185">Reference proteome</keyword>
<protein>
    <recommendedName>
        <fullName evidence="2">Bacteriophage T5 Orf172 DNA-binding domain-containing protein</fullName>
    </recommendedName>
</protein>
<reference evidence="3" key="1">
    <citation type="submission" date="2023-01" db="EMBL/GenBank/DDBJ databases">
        <authorList>
            <person name="Van Ghelder C."/>
            <person name="Rancurel C."/>
        </authorList>
    </citation>
    <scope>NUCLEOTIDE SEQUENCE</scope>
    <source>
        <strain evidence="3">CNCM I-4278</strain>
    </source>
</reference>
<feature type="compositionally biased region" description="Low complexity" evidence="1">
    <location>
        <begin position="396"/>
        <end position="417"/>
    </location>
</feature>
<evidence type="ECO:0000313" key="3">
    <source>
        <dbReference type="EMBL" id="CAI6339186.1"/>
    </source>
</evidence>
<feature type="compositionally biased region" description="Low complexity" evidence="1">
    <location>
        <begin position="354"/>
        <end position="372"/>
    </location>
</feature>
<dbReference type="InterPro" id="IPR018306">
    <property type="entry name" value="Phage_T5_Orf172_DNA-bd"/>
</dbReference>
<evidence type="ECO:0000313" key="4">
    <source>
        <dbReference type="Proteomes" id="UP001152607"/>
    </source>
</evidence>
<dbReference type="AlphaFoldDB" id="A0A9W4XVD4"/>